<comment type="caution">
    <text evidence="1">The sequence shown here is derived from an EMBL/GenBank/DDBJ whole genome shotgun (WGS) entry which is preliminary data.</text>
</comment>
<sequence>MGVPGVLAVDGQSQHSGQLVGALEQLVPGHAPRVDPELAGAAPQVQPVHERPGEQPAWLVADEAGESSAARAQHCRTLQPGVGVDQFQPDGPPVVVVVESQLDVGHTQASKVEVAMRPAFAVENSDVEQLRWLADDLVHREWGEREAGAEPGEDAQVGAEGQVGAAAVLGHGVGGQQFGWGEQ</sequence>
<dbReference type="AlphaFoldDB" id="A0A645DE57"/>
<proteinExistence type="predicted"/>
<gene>
    <name evidence="1" type="ORF">SDC9_134226</name>
</gene>
<evidence type="ECO:0000313" key="1">
    <source>
        <dbReference type="EMBL" id="MPM87133.1"/>
    </source>
</evidence>
<reference evidence="1" key="1">
    <citation type="submission" date="2019-08" db="EMBL/GenBank/DDBJ databases">
        <authorList>
            <person name="Kucharzyk K."/>
            <person name="Murdoch R.W."/>
            <person name="Higgins S."/>
            <person name="Loffler F."/>
        </authorList>
    </citation>
    <scope>NUCLEOTIDE SEQUENCE</scope>
</reference>
<protein>
    <submittedName>
        <fullName evidence="1">Uncharacterized protein</fullName>
    </submittedName>
</protein>
<dbReference type="EMBL" id="VSSQ01035022">
    <property type="protein sequence ID" value="MPM87133.1"/>
    <property type="molecule type" value="Genomic_DNA"/>
</dbReference>
<accession>A0A645DE57</accession>
<organism evidence="1">
    <name type="scientific">bioreactor metagenome</name>
    <dbReference type="NCBI Taxonomy" id="1076179"/>
    <lineage>
        <taxon>unclassified sequences</taxon>
        <taxon>metagenomes</taxon>
        <taxon>ecological metagenomes</taxon>
    </lineage>
</organism>
<name>A0A645DE57_9ZZZZ</name>